<keyword evidence="2" id="KW-0732">Signal</keyword>
<name>A0A1G4AV79_9PEZI</name>
<dbReference type="RefSeq" id="XP_022470161.1">
    <property type="nucleotide sequence ID" value="XM_022623338.1"/>
</dbReference>
<sequence>MLYSKLFFAALTGITCVAAMPAEQPVADAKAKAFPRGECRDERDDLYCGRSVTEFTRYDAKNKLCYSNDGANRLFCAIREQQELAVELAREFERITRCEIDQYYGTRERRCECYRRRDGDRGGRDRECRDGDRRGGDRDGDRGRGDRDGDRGRGGRDGDRGRDAHNPNCKGDDVAFCAASETYVITYDRDNDVCDRNRGNYVFCANRERGAATDKARDHFRDRDRNKKQA</sequence>
<dbReference type="OrthoDB" id="4848292at2759"/>
<protein>
    <recommendedName>
        <fullName evidence="5">EC2 protein</fullName>
    </recommendedName>
</protein>
<accession>A0A1G4AV79</accession>
<feature type="chain" id="PRO_5009602166" description="EC2 protein" evidence="2">
    <location>
        <begin position="20"/>
        <end position="230"/>
    </location>
</feature>
<reference evidence="3 4" key="1">
    <citation type="submission" date="2016-09" db="EMBL/GenBank/DDBJ databases">
        <authorList>
            <person name="Capua I."/>
            <person name="De Benedictis P."/>
            <person name="Joannis T."/>
            <person name="Lombin L.H."/>
            <person name="Cattoli G."/>
        </authorList>
    </citation>
    <scope>NUCLEOTIDE SEQUENCE [LARGE SCALE GENOMIC DNA]</scope>
    <source>
        <strain evidence="3 4">IMI 309357</strain>
    </source>
</reference>
<dbReference type="Proteomes" id="UP000176998">
    <property type="component" value="Unassembled WGS sequence"/>
</dbReference>
<evidence type="ECO:0000313" key="4">
    <source>
        <dbReference type="Proteomes" id="UP000176998"/>
    </source>
</evidence>
<gene>
    <name evidence="3" type="ORF">CORC01_11716</name>
</gene>
<comment type="caution">
    <text evidence="3">The sequence shown here is derived from an EMBL/GenBank/DDBJ whole genome shotgun (WGS) entry which is preliminary data.</text>
</comment>
<evidence type="ECO:0000256" key="2">
    <source>
        <dbReference type="SAM" id="SignalP"/>
    </source>
</evidence>
<evidence type="ECO:0008006" key="5">
    <source>
        <dbReference type="Google" id="ProtNLM"/>
    </source>
</evidence>
<evidence type="ECO:0000256" key="1">
    <source>
        <dbReference type="SAM" id="MobiDB-lite"/>
    </source>
</evidence>
<evidence type="ECO:0000313" key="3">
    <source>
        <dbReference type="EMBL" id="OHE92993.1"/>
    </source>
</evidence>
<keyword evidence="4" id="KW-1185">Reference proteome</keyword>
<feature type="signal peptide" evidence="2">
    <location>
        <begin position="1"/>
        <end position="19"/>
    </location>
</feature>
<dbReference type="STRING" id="1209926.A0A1G4AV79"/>
<feature type="region of interest" description="Disordered" evidence="1">
    <location>
        <begin position="117"/>
        <end position="166"/>
    </location>
</feature>
<dbReference type="EMBL" id="MJBS01000131">
    <property type="protein sequence ID" value="OHE92993.1"/>
    <property type="molecule type" value="Genomic_DNA"/>
</dbReference>
<proteinExistence type="predicted"/>
<dbReference type="AlphaFoldDB" id="A0A1G4AV79"/>
<dbReference type="GeneID" id="34564848"/>
<organism evidence="3 4">
    <name type="scientific">Colletotrichum orchidophilum</name>
    <dbReference type="NCBI Taxonomy" id="1209926"/>
    <lineage>
        <taxon>Eukaryota</taxon>
        <taxon>Fungi</taxon>
        <taxon>Dikarya</taxon>
        <taxon>Ascomycota</taxon>
        <taxon>Pezizomycotina</taxon>
        <taxon>Sordariomycetes</taxon>
        <taxon>Hypocreomycetidae</taxon>
        <taxon>Glomerellales</taxon>
        <taxon>Glomerellaceae</taxon>
        <taxon>Colletotrichum</taxon>
    </lineage>
</organism>